<feature type="compositionally biased region" description="Basic residues" evidence="1">
    <location>
        <begin position="121"/>
        <end position="141"/>
    </location>
</feature>
<dbReference type="EMBL" id="MN740010">
    <property type="protein sequence ID" value="QHT83655.1"/>
    <property type="molecule type" value="Genomic_DNA"/>
</dbReference>
<reference evidence="3" key="1">
    <citation type="journal article" date="2020" name="Nature">
        <title>Giant virus diversity and host interactions through global metagenomics.</title>
        <authorList>
            <person name="Schulz F."/>
            <person name="Roux S."/>
            <person name="Paez-Espino D."/>
            <person name="Jungbluth S."/>
            <person name="Walsh D.A."/>
            <person name="Denef V.J."/>
            <person name="McMahon K.D."/>
            <person name="Konstantinidis K.T."/>
            <person name="Eloe-Fadrosh E.A."/>
            <person name="Kyrpides N.C."/>
            <person name="Woyke T."/>
        </authorList>
    </citation>
    <scope>NUCLEOTIDE SEQUENCE</scope>
    <source>
        <strain evidence="3">GVMAG-M-3300023184-168</strain>
    </source>
</reference>
<feature type="compositionally biased region" description="Basic and acidic residues" evidence="1">
    <location>
        <begin position="106"/>
        <end position="115"/>
    </location>
</feature>
<feature type="region of interest" description="Disordered" evidence="1">
    <location>
        <begin position="54"/>
        <end position="141"/>
    </location>
</feature>
<feature type="transmembrane region" description="Helical" evidence="2">
    <location>
        <begin position="28"/>
        <end position="47"/>
    </location>
</feature>
<organism evidence="3">
    <name type="scientific">viral metagenome</name>
    <dbReference type="NCBI Taxonomy" id="1070528"/>
    <lineage>
        <taxon>unclassified sequences</taxon>
        <taxon>metagenomes</taxon>
        <taxon>organismal metagenomes</taxon>
    </lineage>
</organism>
<evidence type="ECO:0000313" key="3">
    <source>
        <dbReference type="EMBL" id="QHT83655.1"/>
    </source>
</evidence>
<feature type="compositionally biased region" description="Polar residues" evidence="1">
    <location>
        <begin position="54"/>
        <end position="68"/>
    </location>
</feature>
<keyword evidence="2" id="KW-0812">Transmembrane</keyword>
<sequence length="141" mass="15239">MSGYIVNPFSSDINQMQNISYSTESIPVVAYGLIGITSLTLAYLTMIDSTQTTVSGITSPSTSATSMLPSGIFTKEPENKSPSMLPSPIAALVNPTTPPPMAQAEVIKEENKDLKPGYGGKSKRKKNIRNKKSKKTKRNKK</sequence>
<accession>A0A6C0HU30</accession>
<keyword evidence="2" id="KW-0472">Membrane</keyword>
<protein>
    <submittedName>
        <fullName evidence="3">Uncharacterized protein</fullName>
    </submittedName>
</protein>
<keyword evidence="2" id="KW-1133">Transmembrane helix</keyword>
<proteinExistence type="predicted"/>
<dbReference type="AlphaFoldDB" id="A0A6C0HU30"/>
<name>A0A6C0HU30_9ZZZZ</name>
<evidence type="ECO:0000256" key="2">
    <source>
        <dbReference type="SAM" id="Phobius"/>
    </source>
</evidence>
<evidence type="ECO:0000256" key="1">
    <source>
        <dbReference type="SAM" id="MobiDB-lite"/>
    </source>
</evidence>